<dbReference type="PROSITE" id="PS50850">
    <property type="entry name" value="MFS"/>
    <property type="match status" value="2"/>
</dbReference>
<dbReference type="InterPro" id="IPR011701">
    <property type="entry name" value="MFS"/>
</dbReference>
<dbReference type="Proteomes" id="UP000033066">
    <property type="component" value="Chromosome"/>
</dbReference>
<evidence type="ECO:0000256" key="5">
    <source>
        <dbReference type="ARBA" id="ARBA00022989"/>
    </source>
</evidence>
<dbReference type="KEGG" id="mbak:MSBR3_3293"/>
<dbReference type="GO" id="GO:0005886">
    <property type="term" value="C:plasma membrane"/>
    <property type="evidence" value="ECO:0007669"/>
    <property type="project" value="UniProtKB-SubCell"/>
</dbReference>
<feature type="transmembrane region" description="Helical" evidence="9">
    <location>
        <begin position="339"/>
        <end position="361"/>
    </location>
</feature>
<keyword evidence="12" id="KW-1185">Reference proteome</keyword>
<evidence type="ECO:0000259" key="10">
    <source>
        <dbReference type="PROSITE" id="PS50850"/>
    </source>
</evidence>
<feature type="transmembrane region" description="Helical" evidence="9">
    <location>
        <begin position="190"/>
        <end position="215"/>
    </location>
</feature>
<dbReference type="InterPro" id="IPR020846">
    <property type="entry name" value="MFS_dom"/>
</dbReference>
<gene>
    <name evidence="11" type="ORF">MSBR3_3293</name>
</gene>
<evidence type="ECO:0000256" key="9">
    <source>
        <dbReference type="SAM" id="Phobius"/>
    </source>
</evidence>
<evidence type="ECO:0000256" key="3">
    <source>
        <dbReference type="ARBA" id="ARBA00022475"/>
    </source>
</evidence>
<feature type="transmembrane region" description="Helical" evidence="9">
    <location>
        <begin position="221"/>
        <end position="245"/>
    </location>
</feature>
<feature type="transmembrane region" description="Helical" evidence="9">
    <location>
        <begin position="281"/>
        <end position="301"/>
    </location>
</feature>
<feature type="domain" description="Major facilitator superfamily (MFS) profile" evidence="10">
    <location>
        <begin position="1"/>
        <end position="166"/>
    </location>
</feature>
<dbReference type="EMBL" id="CP009517">
    <property type="protein sequence ID" value="AKB83871.1"/>
    <property type="molecule type" value="Genomic_DNA"/>
</dbReference>
<dbReference type="PANTHER" id="PTHR23513:SF9">
    <property type="entry name" value="ENTEROBACTIN EXPORTER ENTS"/>
    <property type="match status" value="1"/>
</dbReference>
<evidence type="ECO:0000256" key="4">
    <source>
        <dbReference type="ARBA" id="ARBA00022692"/>
    </source>
</evidence>
<evidence type="ECO:0000256" key="6">
    <source>
        <dbReference type="ARBA" id="ARBA00023136"/>
    </source>
</evidence>
<keyword evidence="5 9" id="KW-1133">Transmembrane helix</keyword>
<keyword evidence="4 9" id="KW-0812">Transmembrane</keyword>
<dbReference type="AlphaFoldDB" id="A0A0E3SN63"/>
<dbReference type="Pfam" id="PF07690">
    <property type="entry name" value="MFS_1"/>
    <property type="match status" value="1"/>
</dbReference>
<feature type="transmembrane region" description="Helical" evidence="9">
    <location>
        <begin position="142"/>
        <end position="164"/>
    </location>
</feature>
<sequence>MLTIAVGWQIYSITQKPIYLGLIGLVQFLPMFLFTLIVGYAADRYDRKLIICFSQIVESIGIFLLAYESHIGSITEEGILVTIFFISTANAFQSPPMQSLLPNVVSKEVFPEVAALSASTSQLAFIIGPAIGGILYALSPQVVYSAAGILTLVTSVIILFVSIIEKSQNSQQVTTNSIFGGITYIRSKPAILGAISLDLFAVLFGGATALLPVYASDILKIGPLGLGILRSAPAIGALITSAFLAKQPLKKNEGLKMFIAVMLFGVFTIIFAVSTSFLLSLVSLVLLGASDVISVVVRLTLIQLKTPDNMRGRVNAVNSMFIGTSNQLGEFESGLTASLFGVVPAVLLGGIGSIVIAVLWMKLFPELLHANKLGRSTD</sequence>
<dbReference type="PANTHER" id="PTHR23513">
    <property type="entry name" value="INTEGRAL MEMBRANE EFFLUX PROTEIN-RELATED"/>
    <property type="match status" value="1"/>
</dbReference>
<feature type="transmembrane region" description="Helical" evidence="9">
    <location>
        <begin position="113"/>
        <end position="136"/>
    </location>
</feature>
<keyword evidence="2" id="KW-0813">Transport</keyword>
<keyword evidence="3" id="KW-1003">Cell membrane</keyword>
<dbReference type="PATRIC" id="fig|1434107.4.peg.4155"/>
<dbReference type="InterPro" id="IPR036259">
    <property type="entry name" value="MFS_trans_sf"/>
</dbReference>
<evidence type="ECO:0000256" key="8">
    <source>
        <dbReference type="ARBA" id="ARBA00040914"/>
    </source>
</evidence>
<dbReference type="SUPFAM" id="SSF103473">
    <property type="entry name" value="MFS general substrate transporter"/>
    <property type="match status" value="1"/>
</dbReference>
<dbReference type="Gene3D" id="1.20.1250.20">
    <property type="entry name" value="MFS general substrate transporter like domains"/>
    <property type="match status" value="1"/>
</dbReference>
<dbReference type="STRING" id="1434107.MSBR3_3293"/>
<evidence type="ECO:0000256" key="2">
    <source>
        <dbReference type="ARBA" id="ARBA00022448"/>
    </source>
</evidence>
<feature type="domain" description="Major facilitator superfamily (MFS) profile" evidence="10">
    <location>
        <begin position="182"/>
        <end position="378"/>
    </location>
</feature>
<comment type="subcellular location">
    <subcellularLocation>
        <location evidence="1">Cell membrane</location>
        <topology evidence="1">Multi-pass membrane protein</topology>
    </subcellularLocation>
</comment>
<feature type="transmembrane region" description="Helical" evidence="9">
    <location>
        <begin position="257"/>
        <end position="275"/>
    </location>
</feature>
<protein>
    <recommendedName>
        <fullName evidence="8">Multidrug efflux pump Tap</fullName>
    </recommendedName>
</protein>
<name>A0A0E3SN63_METBA</name>
<proteinExistence type="inferred from homology"/>
<dbReference type="HOGENOM" id="CLU_034180_11_0_2"/>
<evidence type="ECO:0000313" key="12">
    <source>
        <dbReference type="Proteomes" id="UP000033066"/>
    </source>
</evidence>
<reference evidence="11" key="1">
    <citation type="submission" date="2014-07" db="EMBL/GenBank/DDBJ databases">
        <title>Methanogenic archaea and the global carbon cycle.</title>
        <authorList>
            <person name="Henriksen J.R."/>
            <person name="Luke J."/>
            <person name="Reinhart S."/>
            <person name="Benedict M.N."/>
            <person name="Youngblut N.D."/>
            <person name="Metcalf M.E."/>
            <person name="Whitaker R.J."/>
            <person name="Metcalf W.W."/>
        </authorList>
    </citation>
    <scope>NUCLEOTIDE SEQUENCE [LARGE SCALE GENOMIC DNA]</scope>
    <source>
        <strain evidence="11">3</strain>
    </source>
</reference>
<evidence type="ECO:0000256" key="1">
    <source>
        <dbReference type="ARBA" id="ARBA00004651"/>
    </source>
</evidence>
<accession>A0A0E3SN63</accession>
<evidence type="ECO:0000313" key="11">
    <source>
        <dbReference type="EMBL" id="AKB83871.1"/>
    </source>
</evidence>
<keyword evidence="6 9" id="KW-0472">Membrane</keyword>
<feature type="transmembrane region" description="Helical" evidence="9">
    <location>
        <begin position="18"/>
        <end position="42"/>
    </location>
</feature>
<dbReference type="GO" id="GO:0022857">
    <property type="term" value="F:transmembrane transporter activity"/>
    <property type="evidence" value="ECO:0007669"/>
    <property type="project" value="InterPro"/>
</dbReference>
<dbReference type="CDD" id="cd06173">
    <property type="entry name" value="MFS_MefA_like"/>
    <property type="match status" value="1"/>
</dbReference>
<organism evidence="11 12">
    <name type="scientific">Methanosarcina barkeri 3</name>
    <dbReference type="NCBI Taxonomy" id="1434107"/>
    <lineage>
        <taxon>Archaea</taxon>
        <taxon>Methanobacteriati</taxon>
        <taxon>Methanobacteriota</taxon>
        <taxon>Stenosarchaea group</taxon>
        <taxon>Methanomicrobia</taxon>
        <taxon>Methanosarcinales</taxon>
        <taxon>Methanosarcinaceae</taxon>
        <taxon>Methanosarcina</taxon>
    </lineage>
</organism>
<comment type="similarity">
    <text evidence="7">Belongs to the major facilitator superfamily. Drug:H(+) antiporter-3 (DHA3) (TC 2.A.1.21) family.</text>
</comment>
<evidence type="ECO:0000256" key="7">
    <source>
        <dbReference type="ARBA" id="ARBA00038075"/>
    </source>
</evidence>